<feature type="transmembrane region" description="Helical" evidence="16">
    <location>
        <begin position="281"/>
        <end position="300"/>
    </location>
</feature>
<dbReference type="SUPFAM" id="SSF81660">
    <property type="entry name" value="Metal cation-transporting ATPase, ATP-binding domain N"/>
    <property type="match status" value="1"/>
</dbReference>
<dbReference type="InterPro" id="IPR001757">
    <property type="entry name" value="P_typ_ATPase"/>
</dbReference>
<dbReference type="FunFam" id="3.40.50.1000:FF:000014">
    <property type="entry name" value="Phospholipid-transporting ATPase"/>
    <property type="match status" value="1"/>
</dbReference>
<evidence type="ECO:0000256" key="11">
    <source>
        <dbReference type="ARBA" id="ARBA00023136"/>
    </source>
</evidence>
<dbReference type="Gene3D" id="3.40.50.1000">
    <property type="entry name" value="HAD superfamily/HAD-like"/>
    <property type="match status" value="1"/>
</dbReference>
<feature type="domain" description="P-type ATPase A" evidence="17">
    <location>
        <begin position="115"/>
        <end position="196"/>
    </location>
</feature>
<feature type="transmembrane region" description="Helical" evidence="16">
    <location>
        <begin position="867"/>
        <end position="887"/>
    </location>
</feature>
<name>A0A1R2CIC7_9CILI</name>
<sequence length="983" mass="111934">MGRENNSLENRPLEEPEGSSFRRVTLGQVNNNEFCSNQVITSRYSLITWVPKSIILQFARVNNIYFLAIAILVFFPFSPRMPWGLASTFLGVIVFTMIKEGVEDIGRHKQDREINKAKVTVYDIYEQKFTTMESQDLRVGNILKIHENESIHADIIMLCSSSPKGVAYVNTMNLDGESNLKEKIISHLTDKIKCESDLQEFKAEFDVDHPNSSLVKWNCNILYGGTIEPMSMKQLLMRGCVLKNTEWVLGLAVYSGIDCKIVQNSKKVPTKISVIQKELNHIVYTIIFFILILCLLLGGFGKYWNDHNDSTSAYIDIPESFNAGDVIVRGLTFWIQLVAFIPISLYVVVETQRLILCSFIKNDLKMYDEPVDRNATWRASDIIEELGQVEFIFSDKTGTLTKNEMELIKCGVGDNVIILKDKEKIEDIKRVMSRSGKSRDEAVNYFRTLSLCHSVFPTMNNDKLVYHSQSPDEIALVEGAKLVGFELKERREDCIILSVNGNEEIWKIAAEIPFTSERKRMSIILQADDGKIYLFTKGADTVMLGLVNVQDPESIAEELRSFALEGLRTLVMAGRQMDLNEFMAWNQEWKKIMLSNAKNKDELIDEACKKIEKDLSFYGTSAIEDKLQDAVPETIQLLIEANIKIWVLTGDKEETAIEIAKSCNLINTQTDLITLFEPNKNEITNRLYALEEKYQLLSKSFNELNKVKDSLETQISIAINGFTLAFMKGDKKLSSIFFRLGFIASTCICCRMSPSQKSDVVQLCKENGKWITLAIGDGANDVSMIQTASIGVGIAGKEGTQAVLAAEYTLSQFSYLQRLLLVHGRYAYHRMTHFILYFFYKNFVMEVCEAWFSIVSGFSGQIYYLDWFTAFFNLFWTSWPSIAFFALEQDIPPEACLKYPSLYSAGQKNVYFDIKTFWTWIIFALFSGTFIFWLPMTTFPGGVGSEGHEPGLFWISSVSFILLMHVVNTKLLVISCFWNKINV</sequence>
<feature type="transmembrane region" description="Helical" evidence="16">
    <location>
        <begin position="331"/>
        <end position="349"/>
    </location>
</feature>
<dbReference type="InterPro" id="IPR032630">
    <property type="entry name" value="P_typ_ATPase_c"/>
</dbReference>
<feature type="binding site" evidence="14">
    <location>
        <position position="780"/>
    </location>
    <ligand>
        <name>ATP</name>
        <dbReference type="ChEBI" id="CHEBI:30616"/>
    </ligand>
</feature>
<keyword evidence="7 14" id="KW-0067">ATP-binding</keyword>
<feature type="domain" description="P-type ATPase C-terminal" evidence="19">
    <location>
        <begin position="803"/>
        <end position="982"/>
    </location>
</feature>
<dbReference type="OrthoDB" id="377733at2759"/>
<dbReference type="AlphaFoldDB" id="A0A1R2CIC7"/>
<gene>
    <name evidence="20" type="ORF">SteCoe_9220</name>
</gene>
<dbReference type="Proteomes" id="UP000187209">
    <property type="component" value="Unassembled WGS sequence"/>
</dbReference>
<dbReference type="NCBIfam" id="TIGR01494">
    <property type="entry name" value="ATPase_P-type"/>
    <property type="match status" value="1"/>
</dbReference>
<feature type="active site" description="4-aspartylphosphate intermediate" evidence="13">
    <location>
        <position position="395"/>
    </location>
</feature>
<dbReference type="Pfam" id="PF13246">
    <property type="entry name" value="Cation_ATPase"/>
    <property type="match status" value="1"/>
</dbReference>
<feature type="domain" description="P-type ATPase N-terminal" evidence="18">
    <location>
        <begin position="31"/>
        <end position="81"/>
    </location>
</feature>
<feature type="binding site" evidence="14">
    <location>
        <position position="757"/>
    </location>
    <ligand>
        <name>ATP</name>
        <dbReference type="ChEBI" id="CHEBI:30616"/>
    </ligand>
</feature>
<dbReference type="PANTHER" id="PTHR24092">
    <property type="entry name" value="PROBABLE PHOSPHOLIPID-TRANSPORTING ATPASE"/>
    <property type="match status" value="1"/>
</dbReference>
<dbReference type="GO" id="GO:0016887">
    <property type="term" value="F:ATP hydrolysis activity"/>
    <property type="evidence" value="ECO:0007669"/>
    <property type="project" value="InterPro"/>
</dbReference>
<feature type="binding site" evidence="14">
    <location>
        <position position="568"/>
    </location>
    <ligand>
        <name>ATP</name>
        <dbReference type="ChEBI" id="CHEBI:30616"/>
    </ligand>
</feature>
<dbReference type="InterPro" id="IPR023214">
    <property type="entry name" value="HAD_sf"/>
</dbReference>
<dbReference type="PRINTS" id="PR00119">
    <property type="entry name" value="CATATPASE"/>
</dbReference>
<dbReference type="GO" id="GO:0140326">
    <property type="term" value="F:ATPase-coupled intramembrane lipid transporter activity"/>
    <property type="evidence" value="ECO:0007669"/>
    <property type="project" value="UniProtKB-EC"/>
</dbReference>
<accession>A0A1R2CIC7</accession>
<dbReference type="EMBL" id="MPUH01000142">
    <property type="protein sequence ID" value="OMJ88758.1"/>
    <property type="molecule type" value="Genomic_DNA"/>
</dbReference>
<feature type="binding site" evidence="14">
    <location>
        <position position="397"/>
    </location>
    <ligand>
        <name>ATP</name>
        <dbReference type="ChEBI" id="CHEBI:30616"/>
    </ligand>
</feature>
<dbReference type="Pfam" id="PF00122">
    <property type="entry name" value="E1-E2_ATPase"/>
    <property type="match status" value="1"/>
</dbReference>
<dbReference type="SFLD" id="SFLDG00002">
    <property type="entry name" value="C1.7:_P-type_atpase_like"/>
    <property type="match status" value="1"/>
</dbReference>
<keyword evidence="4 16" id="KW-0812">Transmembrane</keyword>
<evidence type="ECO:0000256" key="15">
    <source>
        <dbReference type="PIRSR" id="PIRSR606539-3"/>
    </source>
</evidence>
<dbReference type="InterPro" id="IPR018303">
    <property type="entry name" value="ATPase_P-typ_P_site"/>
</dbReference>
<evidence type="ECO:0000256" key="3">
    <source>
        <dbReference type="ARBA" id="ARBA00008109"/>
    </source>
</evidence>
<dbReference type="InterPro" id="IPR044492">
    <property type="entry name" value="P_typ_ATPase_HD_dom"/>
</dbReference>
<keyword evidence="10 16" id="KW-1133">Transmembrane helix</keyword>
<dbReference type="Pfam" id="PF16212">
    <property type="entry name" value="PhoLip_ATPase_C"/>
    <property type="match status" value="1"/>
</dbReference>
<evidence type="ECO:0000256" key="6">
    <source>
        <dbReference type="ARBA" id="ARBA00022741"/>
    </source>
</evidence>
<dbReference type="InterPro" id="IPR006539">
    <property type="entry name" value="P-type_ATPase_IV"/>
</dbReference>
<feature type="binding site" evidence="14">
    <location>
        <position position="651"/>
    </location>
    <ligand>
        <name>ATP</name>
        <dbReference type="ChEBI" id="CHEBI:30616"/>
    </ligand>
</feature>
<evidence type="ECO:0000256" key="9">
    <source>
        <dbReference type="ARBA" id="ARBA00022967"/>
    </source>
</evidence>
<feature type="binding site" evidence="14">
    <location>
        <position position="395"/>
    </location>
    <ligand>
        <name>ATP</name>
        <dbReference type="ChEBI" id="CHEBI:30616"/>
    </ligand>
</feature>
<evidence type="ECO:0000259" key="19">
    <source>
        <dbReference type="Pfam" id="PF16212"/>
    </source>
</evidence>
<comment type="cofactor">
    <cofactor evidence="15">
        <name>Mg(2+)</name>
        <dbReference type="ChEBI" id="CHEBI:18420"/>
    </cofactor>
</comment>
<dbReference type="InterPro" id="IPR023298">
    <property type="entry name" value="ATPase_P-typ_TM_dom_sf"/>
</dbReference>
<dbReference type="Gene3D" id="2.70.150.10">
    <property type="entry name" value="Calcium-transporting ATPase, cytoplasmic transduction domain A"/>
    <property type="match status" value="1"/>
</dbReference>
<feature type="binding site" evidence="14">
    <location>
        <position position="751"/>
    </location>
    <ligand>
        <name>ATP</name>
        <dbReference type="ChEBI" id="CHEBI:30616"/>
    </ligand>
</feature>
<dbReference type="GO" id="GO:0005524">
    <property type="term" value="F:ATP binding"/>
    <property type="evidence" value="ECO:0007669"/>
    <property type="project" value="UniProtKB-UniRule"/>
</dbReference>
<keyword evidence="6 14" id="KW-0547">Nucleotide-binding</keyword>
<evidence type="ECO:0000256" key="12">
    <source>
        <dbReference type="ARBA" id="ARBA00034036"/>
    </source>
</evidence>
<feature type="binding site" evidence="14">
    <location>
        <position position="781"/>
    </location>
    <ligand>
        <name>ATP</name>
        <dbReference type="ChEBI" id="CHEBI:30616"/>
    </ligand>
</feature>
<dbReference type="InterPro" id="IPR059000">
    <property type="entry name" value="ATPase_P-type_domA"/>
</dbReference>
<dbReference type="PROSITE" id="PS00154">
    <property type="entry name" value="ATPASE_E1_E2"/>
    <property type="match status" value="1"/>
</dbReference>
<feature type="binding site" evidence="15">
    <location>
        <position position="397"/>
    </location>
    <ligand>
        <name>Mg(2+)</name>
        <dbReference type="ChEBI" id="CHEBI:18420"/>
    </ligand>
</feature>
<comment type="subcellular location">
    <subcellularLocation>
        <location evidence="2">Endomembrane system</location>
    </subcellularLocation>
    <subcellularLocation>
        <location evidence="1 16">Membrane</location>
        <topology evidence="1 16">Multi-pass membrane protein</topology>
    </subcellularLocation>
</comment>
<protein>
    <recommendedName>
        <fullName evidence="16">Phospholipid-transporting ATPase</fullName>
        <ecNumber evidence="16">7.6.2.1</ecNumber>
    </recommendedName>
</protein>
<comment type="caution">
    <text evidence="20">The sequence shown here is derived from an EMBL/GenBank/DDBJ whole genome shotgun (WGS) entry which is preliminary data.</text>
</comment>
<evidence type="ECO:0000259" key="17">
    <source>
        <dbReference type="Pfam" id="PF00122"/>
    </source>
</evidence>
<dbReference type="NCBIfam" id="TIGR01652">
    <property type="entry name" value="ATPase-Plipid"/>
    <property type="match status" value="1"/>
</dbReference>
<dbReference type="Gene3D" id="3.40.1110.10">
    <property type="entry name" value="Calcium-transporting ATPase, cytoplasmic domain N"/>
    <property type="match status" value="1"/>
</dbReference>
<feature type="binding site" evidence="15">
    <location>
        <position position="781"/>
    </location>
    <ligand>
        <name>Mg(2+)</name>
        <dbReference type="ChEBI" id="CHEBI:18420"/>
    </ligand>
</feature>
<dbReference type="InterPro" id="IPR036412">
    <property type="entry name" value="HAD-like_sf"/>
</dbReference>
<feature type="binding site" evidence="15">
    <location>
        <position position="395"/>
    </location>
    <ligand>
        <name>Mg(2+)</name>
        <dbReference type="ChEBI" id="CHEBI:18420"/>
    </ligand>
</feature>
<dbReference type="InterPro" id="IPR023299">
    <property type="entry name" value="ATPase_P-typ_cyto_dom_N"/>
</dbReference>
<keyword evidence="21" id="KW-1185">Reference proteome</keyword>
<evidence type="ECO:0000256" key="16">
    <source>
        <dbReference type="RuleBase" id="RU362033"/>
    </source>
</evidence>
<comment type="catalytic activity">
    <reaction evidence="12 16">
        <text>ATP + H2O + phospholipidSide 1 = ADP + phosphate + phospholipidSide 2.</text>
        <dbReference type="EC" id="7.6.2.1"/>
    </reaction>
</comment>
<dbReference type="SUPFAM" id="SSF56784">
    <property type="entry name" value="HAD-like"/>
    <property type="match status" value="1"/>
</dbReference>
<dbReference type="GO" id="GO:0045332">
    <property type="term" value="P:phospholipid translocation"/>
    <property type="evidence" value="ECO:0007669"/>
    <property type="project" value="TreeGrafter"/>
</dbReference>
<feature type="binding site" evidence="15">
    <location>
        <position position="777"/>
    </location>
    <ligand>
        <name>Mg(2+)</name>
        <dbReference type="ChEBI" id="CHEBI:18420"/>
    </ligand>
</feature>
<evidence type="ECO:0000256" key="1">
    <source>
        <dbReference type="ARBA" id="ARBA00004141"/>
    </source>
</evidence>
<evidence type="ECO:0000313" key="20">
    <source>
        <dbReference type="EMBL" id="OMJ88758.1"/>
    </source>
</evidence>
<comment type="similarity">
    <text evidence="3 16">Belongs to the cation transport ATPase (P-type) (TC 3.A.3) family. Type IV subfamily.</text>
</comment>
<proteinExistence type="inferred from homology"/>
<evidence type="ECO:0000256" key="5">
    <source>
        <dbReference type="ARBA" id="ARBA00022723"/>
    </source>
</evidence>
<evidence type="ECO:0000259" key="18">
    <source>
        <dbReference type="Pfam" id="PF16209"/>
    </source>
</evidence>
<evidence type="ECO:0000256" key="4">
    <source>
        <dbReference type="ARBA" id="ARBA00022692"/>
    </source>
</evidence>
<dbReference type="EC" id="7.6.2.1" evidence="16"/>
<keyword evidence="9 16" id="KW-1278">Translocase</keyword>
<dbReference type="GO" id="GO:0005886">
    <property type="term" value="C:plasma membrane"/>
    <property type="evidence" value="ECO:0007669"/>
    <property type="project" value="TreeGrafter"/>
</dbReference>
<organism evidence="20 21">
    <name type="scientific">Stentor coeruleus</name>
    <dbReference type="NCBI Taxonomy" id="5963"/>
    <lineage>
        <taxon>Eukaryota</taxon>
        <taxon>Sar</taxon>
        <taxon>Alveolata</taxon>
        <taxon>Ciliophora</taxon>
        <taxon>Postciliodesmatophora</taxon>
        <taxon>Heterotrichea</taxon>
        <taxon>Heterotrichida</taxon>
        <taxon>Stentoridae</taxon>
        <taxon>Stentor</taxon>
    </lineage>
</organism>
<dbReference type="SUPFAM" id="SSF81665">
    <property type="entry name" value="Calcium ATPase, transmembrane domain M"/>
    <property type="match status" value="1"/>
</dbReference>
<dbReference type="InterPro" id="IPR032631">
    <property type="entry name" value="P-type_ATPase_N"/>
</dbReference>
<feature type="transmembrane region" description="Helical" evidence="16">
    <location>
        <begin position="834"/>
        <end position="855"/>
    </location>
</feature>
<dbReference type="GO" id="GO:0000287">
    <property type="term" value="F:magnesium ion binding"/>
    <property type="evidence" value="ECO:0007669"/>
    <property type="project" value="UniProtKB-UniRule"/>
</dbReference>
<feature type="transmembrane region" description="Helical" evidence="16">
    <location>
        <begin position="917"/>
        <end position="934"/>
    </location>
</feature>
<feature type="binding site" evidence="14">
    <location>
        <position position="396"/>
    </location>
    <ligand>
        <name>ATP</name>
        <dbReference type="ChEBI" id="CHEBI:30616"/>
    </ligand>
</feature>
<feature type="binding site" evidence="14">
    <location>
        <position position="649"/>
    </location>
    <ligand>
        <name>ATP</name>
        <dbReference type="ChEBI" id="CHEBI:30616"/>
    </ligand>
</feature>
<feature type="binding site" evidence="14">
    <location>
        <position position="537"/>
    </location>
    <ligand>
        <name>ATP</name>
        <dbReference type="ChEBI" id="CHEBI:30616"/>
    </ligand>
</feature>
<keyword evidence="8 15" id="KW-0460">Magnesium</keyword>
<reference evidence="20 21" key="1">
    <citation type="submission" date="2016-11" db="EMBL/GenBank/DDBJ databases">
        <title>The macronuclear genome of Stentor coeruleus: a giant cell with tiny introns.</title>
        <authorList>
            <person name="Slabodnick M."/>
            <person name="Ruby J.G."/>
            <person name="Reiff S.B."/>
            <person name="Swart E.C."/>
            <person name="Gosai S."/>
            <person name="Prabakaran S."/>
            <person name="Witkowska E."/>
            <person name="Larue G.E."/>
            <person name="Fisher S."/>
            <person name="Freeman R.M."/>
            <person name="Gunawardena J."/>
            <person name="Chu W."/>
            <person name="Stover N.A."/>
            <person name="Gregory B.D."/>
            <person name="Nowacki M."/>
            <person name="Derisi J."/>
            <person name="Roy S.W."/>
            <person name="Marshall W.F."/>
            <person name="Sood P."/>
        </authorList>
    </citation>
    <scope>NUCLEOTIDE SEQUENCE [LARGE SCALE GENOMIC DNA]</scope>
    <source>
        <strain evidence="20">WM001</strain>
    </source>
</reference>
<evidence type="ECO:0000256" key="14">
    <source>
        <dbReference type="PIRSR" id="PIRSR606539-2"/>
    </source>
</evidence>
<evidence type="ECO:0000256" key="10">
    <source>
        <dbReference type="ARBA" id="ARBA00022989"/>
    </source>
</evidence>
<feature type="transmembrane region" description="Helical" evidence="16">
    <location>
        <begin position="954"/>
        <end position="978"/>
    </location>
</feature>
<feature type="transmembrane region" description="Helical" evidence="16">
    <location>
        <begin position="61"/>
        <end position="77"/>
    </location>
</feature>
<feature type="binding site" evidence="14">
    <location>
        <position position="650"/>
    </location>
    <ligand>
        <name>ATP</name>
        <dbReference type="ChEBI" id="CHEBI:30616"/>
    </ligand>
</feature>
<feature type="transmembrane region" description="Helical" evidence="16">
    <location>
        <begin position="83"/>
        <end position="102"/>
    </location>
</feature>
<feature type="binding site" evidence="14">
    <location>
        <position position="473"/>
    </location>
    <ligand>
        <name>ATP</name>
        <dbReference type="ChEBI" id="CHEBI:30616"/>
    </ligand>
</feature>
<evidence type="ECO:0000256" key="2">
    <source>
        <dbReference type="ARBA" id="ARBA00004308"/>
    </source>
</evidence>
<dbReference type="Pfam" id="PF16209">
    <property type="entry name" value="PhoLip_ATPase_N"/>
    <property type="match status" value="1"/>
</dbReference>
<dbReference type="SFLD" id="SFLDF00027">
    <property type="entry name" value="p-type_atpase"/>
    <property type="match status" value="1"/>
</dbReference>
<dbReference type="InterPro" id="IPR008250">
    <property type="entry name" value="ATPase_P-typ_transduc_dom_A_sf"/>
</dbReference>
<evidence type="ECO:0000256" key="7">
    <source>
        <dbReference type="ARBA" id="ARBA00022840"/>
    </source>
</evidence>
<feature type="binding site" evidence="14">
    <location>
        <position position="514"/>
    </location>
    <ligand>
        <name>ATP</name>
        <dbReference type="ChEBI" id="CHEBI:30616"/>
    </ligand>
</feature>
<keyword evidence="5 15" id="KW-0479">Metal-binding</keyword>
<keyword evidence="11 16" id="KW-0472">Membrane</keyword>
<dbReference type="SFLD" id="SFLDS00003">
    <property type="entry name" value="Haloacid_Dehalogenase"/>
    <property type="match status" value="1"/>
</dbReference>
<evidence type="ECO:0000256" key="8">
    <source>
        <dbReference type="ARBA" id="ARBA00022842"/>
    </source>
</evidence>
<evidence type="ECO:0000313" key="21">
    <source>
        <dbReference type="Proteomes" id="UP000187209"/>
    </source>
</evidence>
<dbReference type="SUPFAM" id="SSF81653">
    <property type="entry name" value="Calcium ATPase, transduction domain A"/>
    <property type="match status" value="1"/>
</dbReference>
<evidence type="ECO:0000256" key="13">
    <source>
        <dbReference type="PIRSR" id="PIRSR606539-1"/>
    </source>
</evidence>